<dbReference type="Proteomes" id="UP000830375">
    <property type="component" value="Unassembled WGS sequence"/>
</dbReference>
<gene>
    <name evidence="1" type="ORF">H4Q32_030186</name>
</gene>
<name>A0ABQ8ME80_LABRO</name>
<organism evidence="1 2">
    <name type="scientific">Labeo rohita</name>
    <name type="common">Indian major carp</name>
    <name type="synonym">Cyprinus rohita</name>
    <dbReference type="NCBI Taxonomy" id="84645"/>
    <lineage>
        <taxon>Eukaryota</taxon>
        <taxon>Metazoa</taxon>
        <taxon>Chordata</taxon>
        <taxon>Craniata</taxon>
        <taxon>Vertebrata</taxon>
        <taxon>Euteleostomi</taxon>
        <taxon>Actinopterygii</taxon>
        <taxon>Neopterygii</taxon>
        <taxon>Teleostei</taxon>
        <taxon>Ostariophysi</taxon>
        <taxon>Cypriniformes</taxon>
        <taxon>Cyprinidae</taxon>
        <taxon>Labeoninae</taxon>
        <taxon>Labeonini</taxon>
        <taxon>Labeo</taxon>
    </lineage>
</organism>
<sequence>MNSIIPRSKAKGTDICATNDYCYIIRSDLGCYMQTSDLSKGSDICIFSLHPACQNGDHYIVDLKGYFHIIKGDSCRRVTDLSTDSDAVVYSLHPSCQGGDHYLFAYFYFYIIFQEKGTLRLTADMNLDLDAKEHTLDPKYREGLYYWHQPVNPEHKVHAFVHRIFLASSGYCFSFLKPTLEWGVEYYKVTDFEKNKPFPVYSVHPDVLNFLPGGLSVTKGPAFGMWECIKTIINDSNTPVTWQKSLTKKVGYNKETMAQITHNWNIAASGSVKSGAIAKLITKFHFSFSVEYGGSRVSTKNESWKEATEEEELLTFELKPKESLYLWQYKLGLGQESVVFCRDLKITSEPNPPTEVPLPPAQP</sequence>
<evidence type="ECO:0000313" key="2">
    <source>
        <dbReference type="Proteomes" id="UP000830375"/>
    </source>
</evidence>
<keyword evidence="2" id="KW-1185">Reference proteome</keyword>
<comment type="caution">
    <text evidence="1">The sequence shown here is derived from an EMBL/GenBank/DDBJ whole genome shotgun (WGS) entry which is preliminary data.</text>
</comment>
<protein>
    <submittedName>
        <fullName evidence="1">Uncharacterized protein</fullName>
    </submittedName>
</protein>
<proteinExistence type="predicted"/>
<accession>A0ABQ8ME80</accession>
<dbReference type="EMBL" id="JACTAM010000009">
    <property type="protein sequence ID" value="KAI2661144.1"/>
    <property type="molecule type" value="Genomic_DNA"/>
</dbReference>
<evidence type="ECO:0000313" key="1">
    <source>
        <dbReference type="EMBL" id="KAI2661144.1"/>
    </source>
</evidence>
<reference evidence="1 2" key="1">
    <citation type="submission" date="2022-01" db="EMBL/GenBank/DDBJ databases">
        <title>A high-quality chromosome-level genome assembly of rohu carp, Labeo rohita.</title>
        <authorList>
            <person name="Arick M.A. II"/>
            <person name="Hsu C.-Y."/>
            <person name="Magbanua Z."/>
            <person name="Pechanova O."/>
            <person name="Grover C."/>
            <person name="Miller E."/>
            <person name="Thrash A."/>
            <person name="Ezzel L."/>
            <person name="Alam S."/>
            <person name="Benzie J."/>
            <person name="Hamilton M."/>
            <person name="Karsi A."/>
            <person name="Lawrence M.L."/>
            <person name="Peterson D.G."/>
        </authorList>
    </citation>
    <scope>NUCLEOTIDE SEQUENCE [LARGE SCALE GENOMIC DNA]</scope>
    <source>
        <strain evidence="2">BAU-BD-2019</strain>
        <tissue evidence="1">Blood</tissue>
    </source>
</reference>